<accession>A0ABT9C9R4</accession>
<proteinExistence type="predicted"/>
<evidence type="ECO:0000313" key="2">
    <source>
        <dbReference type="Proteomes" id="UP001240171"/>
    </source>
</evidence>
<name>A0ABT9C9R4_9BACL</name>
<comment type="caution">
    <text evidence="1">The sequence shown here is derived from an EMBL/GenBank/DDBJ whole genome shotgun (WGS) entry which is preliminary data.</text>
</comment>
<keyword evidence="2" id="KW-1185">Reference proteome</keyword>
<reference evidence="1 2" key="1">
    <citation type="submission" date="2023-07" db="EMBL/GenBank/DDBJ databases">
        <title>Paenibacillus sp. JX-17 nov. isolated from soil.</title>
        <authorList>
            <person name="Wan Y."/>
            <person name="Liu B."/>
        </authorList>
    </citation>
    <scope>NUCLEOTIDE SEQUENCE [LARGE SCALE GENOMIC DNA]</scope>
    <source>
        <strain evidence="1 2">JX-17</strain>
    </source>
</reference>
<dbReference type="EMBL" id="JAUQTB010000002">
    <property type="protein sequence ID" value="MDO7905620.1"/>
    <property type="molecule type" value="Genomic_DNA"/>
</dbReference>
<organism evidence="1 2">
    <name type="scientific">Paenibacillus lacisoli</name>
    <dbReference type="NCBI Taxonomy" id="3064525"/>
    <lineage>
        <taxon>Bacteria</taxon>
        <taxon>Bacillati</taxon>
        <taxon>Bacillota</taxon>
        <taxon>Bacilli</taxon>
        <taxon>Bacillales</taxon>
        <taxon>Paenibacillaceae</taxon>
        <taxon>Paenibacillus</taxon>
    </lineage>
</organism>
<protein>
    <submittedName>
        <fullName evidence="1">Uncharacterized protein</fullName>
    </submittedName>
</protein>
<evidence type="ECO:0000313" key="1">
    <source>
        <dbReference type="EMBL" id="MDO7905620.1"/>
    </source>
</evidence>
<dbReference type="Proteomes" id="UP001240171">
    <property type="component" value="Unassembled WGS sequence"/>
</dbReference>
<gene>
    <name evidence="1" type="ORF">Q5741_04240</name>
</gene>
<dbReference type="RefSeq" id="WP_305022824.1">
    <property type="nucleotide sequence ID" value="NZ_JAUQTB010000002.1"/>
</dbReference>
<sequence>MSSGIQLFTDLIRDERGNYYTAVQQEENRLFLVNAFVEVTYNIVYRTDEEFRARYQSYEGGLLGKIPMDVLRHDIVFAAMNKGEGKLYDLSEISAQYDVCFIDTIEYYRHPSQVRTTD</sequence>